<organism evidence="3 4">
    <name type="scientific">Desulfopila aestuarii DSM 18488</name>
    <dbReference type="NCBI Taxonomy" id="1121416"/>
    <lineage>
        <taxon>Bacteria</taxon>
        <taxon>Pseudomonadati</taxon>
        <taxon>Thermodesulfobacteriota</taxon>
        <taxon>Desulfobulbia</taxon>
        <taxon>Desulfobulbales</taxon>
        <taxon>Desulfocapsaceae</taxon>
        <taxon>Desulfopila</taxon>
    </lineage>
</organism>
<dbReference type="Pfam" id="PF05707">
    <property type="entry name" value="Zot"/>
    <property type="match status" value="1"/>
</dbReference>
<reference evidence="3 4" key="1">
    <citation type="submission" date="2016-12" db="EMBL/GenBank/DDBJ databases">
        <authorList>
            <person name="Song W.-J."/>
            <person name="Kurnit D.M."/>
        </authorList>
    </citation>
    <scope>NUCLEOTIDE SEQUENCE [LARGE SCALE GENOMIC DNA]</scope>
    <source>
        <strain evidence="3 4">DSM 18488</strain>
    </source>
</reference>
<evidence type="ECO:0000313" key="4">
    <source>
        <dbReference type="Proteomes" id="UP000184603"/>
    </source>
</evidence>
<feature type="domain" description="Zona occludens toxin N-terminal" evidence="2">
    <location>
        <begin position="5"/>
        <end position="192"/>
    </location>
</feature>
<evidence type="ECO:0000259" key="2">
    <source>
        <dbReference type="Pfam" id="PF05707"/>
    </source>
</evidence>
<dbReference type="OrthoDB" id="9800070at2"/>
<dbReference type="InterPro" id="IPR008900">
    <property type="entry name" value="Zot_N"/>
</dbReference>
<dbReference type="AlphaFoldDB" id="A0A1M7Y0Y8"/>
<protein>
    <submittedName>
        <fullName evidence="3">Zonular occludens toxin (Zot)</fullName>
    </submittedName>
</protein>
<gene>
    <name evidence="3" type="ORF">SAMN02745220_01034</name>
</gene>
<dbReference type="EMBL" id="FRFE01000004">
    <property type="protein sequence ID" value="SHO45309.1"/>
    <property type="molecule type" value="Genomic_DNA"/>
</dbReference>
<accession>A0A1M7Y0Y8</accession>
<proteinExistence type="predicted"/>
<dbReference type="Gene3D" id="3.40.50.300">
    <property type="entry name" value="P-loop containing nucleotide triphosphate hydrolases"/>
    <property type="match status" value="1"/>
</dbReference>
<keyword evidence="1" id="KW-0472">Membrane</keyword>
<keyword evidence="4" id="KW-1185">Reference proteome</keyword>
<evidence type="ECO:0000313" key="3">
    <source>
        <dbReference type="EMBL" id="SHO45309.1"/>
    </source>
</evidence>
<sequence length="286" mass="33000">MIIGYVGTPGSGKTYEAVKCILDNLKRGKVVFTNIDGLEKDTCREMIKNVCGLSDLAITRQLKIFEPDQLEDFWNHVEPQSIIVLDEVQKIFSSREWQSEKNKLFGFWASTHRHHGFEVILITQNPERIDSAVRALFEWTYLFRKVNFFGGAVQKKYICYAYAGDDTHGSPLTKRIETYNPLVFRCYKSYVNDDIQEKDIRKHVNVLKHPIFFIIPVVLCFTLYMLFGKSSLATGDIFGTKKVMASFDKKTAQKKEMKVAPNPARYSDSIIIKEQKNGVRKFSNRI</sequence>
<dbReference type="RefSeq" id="WP_073612385.1">
    <property type="nucleotide sequence ID" value="NZ_FRFE01000004.1"/>
</dbReference>
<name>A0A1M7Y0Y8_9BACT</name>
<evidence type="ECO:0000256" key="1">
    <source>
        <dbReference type="SAM" id="Phobius"/>
    </source>
</evidence>
<keyword evidence="1" id="KW-0812">Transmembrane</keyword>
<dbReference type="STRING" id="1121416.SAMN02745220_01034"/>
<dbReference type="SUPFAM" id="SSF52540">
    <property type="entry name" value="P-loop containing nucleoside triphosphate hydrolases"/>
    <property type="match status" value="1"/>
</dbReference>
<dbReference type="Proteomes" id="UP000184603">
    <property type="component" value="Unassembled WGS sequence"/>
</dbReference>
<feature type="transmembrane region" description="Helical" evidence="1">
    <location>
        <begin position="210"/>
        <end position="227"/>
    </location>
</feature>
<dbReference type="InterPro" id="IPR027417">
    <property type="entry name" value="P-loop_NTPase"/>
</dbReference>
<keyword evidence="1" id="KW-1133">Transmembrane helix</keyword>